<dbReference type="Proteomes" id="UP001243286">
    <property type="component" value="Unassembled WGS sequence"/>
</dbReference>
<evidence type="ECO:0000313" key="5">
    <source>
        <dbReference type="EMBL" id="MDI3234086.1"/>
    </source>
</evidence>
<organism evidence="5 6">
    <name type="scientific">Exiguobacterium antarcticum</name>
    <dbReference type="NCBI Taxonomy" id="132920"/>
    <lineage>
        <taxon>Bacteria</taxon>
        <taxon>Bacillati</taxon>
        <taxon>Bacillota</taxon>
        <taxon>Bacilli</taxon>
        <taxon>Bacillales</taxon>
        <taxon>Bacillales Family XII. Incertae Sedis</taxon>
        <taxon>Exiguobacterium</taxon>
    </lineage>
</organism>
<dbReference type="SUPFAM" id="SSF53067">
    <property type="entry name" value="Actin-like ATPase domain"/>
    <property type="match status" value="2"/>
</dbReference>
<proteinExistence type="inferred from homology"/>
<dbReference type="Gene3D" id="3.30.420.40">
    <property type="match status" value="1"/>
</dbReference>
<gene>
    <name evidence="5" type="ORF">QK289_03615</name>
</gene>
<evidence type="ECO:0000256" key="2">
    <source>
        <dbReference type="SAM" id="Coils"/>
    </source>
</evidence>
<keyword evidence="2" id="KW-0175">Coiled coil</keyword>
<protein>
    <submittedName>
        <fullName evidence="5">Ppx/GppA family phosphatase</fullName>
        <ecNumber evidence="5">3.6.1.-</ecNumber>
    </submittedName>
</protein>
<dbReference type="PANTHER" id="PTHR30005">
    <property type="entry name" value="EXOPOLYPHOSPHATASE"/>
    <property type="match status" value="1"/>
</dbReference>
<reference evidence="5 6" key="1">
    <citation type="submission" date="2023-04" db="EMBL/GenBank/DDBJ databases">
        <title>Antarctic isolates genomes.</title>
        <authorList>
            <person name="Dimov S.G."/>
        </authorList>
    </citation>
    <scope>NUCLEOTIDE SEQUENCE [LARGE SCALE GENOMIC DNA]</scope>
    <source>
        <strain evidence="5 6">AL19</strain>
    </source>
</reference>
<name>A0ABT6R196_9BACL</name>
<dbReference type="Gene3D" id="1.10.3210.10">
    <property type="entry name" value="Hypothetical protein af1432"/>
    <property type="match status" value="1"/>
</dbReference>
<dbReference type="EMBL" id="JASBQV010000003">
    <property type="protein sequence ID" value="MDI3234086.1"/>
    <property type="molecule type" value="Genomic_DNA"/>
</dbReference>
<dbReference type="CDD" id="cd24052">
    <property type="entry name" value="ASKHA_NBD_HpPPX-GppA-like"/>
    <property type="match status" value="1"/>
</dbReference>
<feature type="domain" description="Ppx/GppA phosphatase C-terminal" evidence="4">
    <location>
        <begin position="314"/>
        <end position="476"/>
    </location>
</feature>
<dbReference type="EC" id="3.6.1.-" evidence="5"/>
<dbReference type="InterPro" id="IPR043129">
    <property type="entry name" value="ATPase_NBD"/>
</dbReference>
<accession>A0ABT6R196</accession>
<feature type="domain" description="Ppx/GppA phosphatase N-terminal" evidence="3">
    <location>
        <begin position="35"/>
        <end position="301"/>
    </location>
</feature>
<dbReference type="InterPro" id="IPR050273">
    <property type="entry name" value="GppA/Ppx_hydrolase"/>
</dbReference>
<dbReference type="GO" id="GO:0016787">
    <property type="term" value="F:hydrolase activity"/>
    <property type="evidence" value="ECO:0007669"/>
    <property type="project" value="UniProtKB-KW"/>
</dbReference>
<evidence type="ECO:0000313" key="6">
    <source>
        <dbReference type="Proteomes" id="UP001243286"/>
    </source>
</evidence>
<dbReference type="InterPro" id="IPR048950">
    <property type="entry name" value="Ppx_GppA_C"/>
</dbReference>
<dbReference type="PANTHER" id="PTHR30005:SF0">
    <property type="entry name" value="RETROGRADE REGULATION PROTEIN 2"/>
    <property type="match status" value="1"/>
</dbReference>
<dbReference type="InterPro" id="IPR003695">
    <property type="entry name" value="Ppx_GppA_N"/>
</dbReference>
<evidence type="ECO:0000256" key="1">
    <source>
        <dbReference type="ARBA" id="ARBA00007125"/>
    </source>
</evidence>
<feature type="coiled-coil region" evidence="2">
    <location>
        <begin position="228"/>
        <end position="262"/>
    </location>
</feature>
<comment type="similarity">
    <text evidence="1">Belongs to the GppA/Ppx family.</text>
</comment>
<dbReference type="Pfam" id="PF21447">
    <property type="entry name" value="Ppx-GppA_III"/>
    <property type="match status" value="1"/>
</dbReference>
<keyword evidence="6" id="KW-1185">Reference proteome</keyword>
<evidence type="ECO:0000259" key="3">
    <source>
        <dbReference type="Pfam" id="PF02541"/>
    </source>
</evidence>
<dbReference type="SUPFAM" id="SSF109604">
    <property type="entry name" value="HD-domain/PDEase-like"/>
    <property type="match status" value="1"/>
</dbReference>
<dbReference type="Pfam" id="PF02541">
    <property type="entry name" value="Ppx-GppA"/>
    <property type="match status" value="1"/>
</dbReference>
<evidence type="ECO:0000259" key="4">
    <source>
        <dbReference type="Pfam" id="PF21447"/>
    </source>
</evidence>
<comment type="caution">
    <text evidence="5">The sequence shown here is derived from an EMBL/GenBank/DDBJ whole genome shotgun (WGS) entry which is preliminary data.</text>
</comment>
<dbReference type="RefSeq" id="WP_026831037.1">
    <property type="nucleotide sequence ID" value="NZ_JANJYY010000046.1"/>
</dbReference>
<sequence length="514" mass="58767">MKNELAVIDIGSNSIRYVIFHPIDSGRYIEKINVKVVARLSAHIDEDGALDPLGIRLLCETLQRFYEIGVTHLVEETICVATAAIRNASNREDIIHAVEQETPFTMRVLSDEQEAYYGFFAIINSTFLTDGYSVDIGGGSMEVTLIENREMVAYHSFPFGAVTLTRQFLSGETMTSGEQKKLIKFLREQFDDIPWLKNKKLPLIGVGGSARNFVRIHQSTMDYPLHGIHQYQVRAKELGKLIDELEDKAPKHLTKIEGLSKDRVDIFLPALIAIHELALHIEADQFVMSNYGLREGLVYEYDLREQNQRRIENVREESLYQLESDYKVNRDRTNYLGTIAKSIYRQLVTLDIIPERAADLRLLDSASRLLYCGQYINPDTRSNQTFYLLTNTDLKGMTHKDRLALALVSSYSSSKRMHQLLKPFKDWFTDKSIERFDLLGSILKLTEALDVTERRAVNSVELALEKDGKNIRIILDTGDHDYGFEVEKAEKQKKHLERVIDRSIQLDTKGGGLI</sequence>
<dbReference type="Gene3D" id="3.30.420.150">
    <property type="entry name" value="Exopolyphosphatase. Domain 2"/>
    <property type="match status" value="1"/>
</dbReference>
<keyword evidence="5" id="KW-0378">Hydrolase</keyword>